<keyword evidence="2" id="KW-1185">Reference proteome</keyword>
<name>A0A023B3K7_GRENI</name>
<accession>A0A023B3K7</accession>
<dbReference type="EMBL" id="AFNH02000828">
    <property type="protein sequence ID" value="EZG55603.1"/>
    <property type="molecule type" value="Genomic_DNA"/>
</dbReference>
<protein>
    <submittedName>
        <fullName evidence="1">Uncharacterized protein</fullName>
    </submittedName>
</protein>
<gene>
    <name evidence="1" type="ORF">GNI_110760</name>
</gene>
<evidence type="ECO:0000313" key="1">
    <source>
        <dbReference type="EMBL" id="EZG55603.1"/>
    </source>
</evidence>
<proteinExistence type="predicted"/>
<evidence type="ECO:0000313" key="2">
    <source>
        <dbReference type="Proteomes" id="UP000019763"/>
    </source>
</evidence>
<sequence length="138" mass="14811">MEAWYVREGAPIPKYEKPGDPAKGGFSVPEYKSTYTIDYTIPVVHGGTTTTTQLPTGTSVVAGPMKAYVPNGQVLQVGKAGDRNKVTVTITNPDGTQTVQEQIIEPMIGPKVGSRNFEHRVSSSKNILSMSTVDKSVV</sequence>
<reference evidence="1" key="1">
    <citation type="submission" date="2013-12" db="EMBL/GenBank/DDBJ databases">
        <authorList>
            <person name="Omoto C.K."/>
            <person name="Sibley D."/>
            <person name="Venepally P."/>
            <person name="Hadjithomas M."/>
            <person name="Karamycheva S."/>
            <person name="Brunk B."/>
            <person name="Roos D."/>
            <person name="Caler E."/>
            <person name="Lorenzi H."/>
        </authorList>
    </citation>
    <scope>NUCLEOTIDE SEQUENCE</scope>
</reference>
<dbReference type="Proteomes" id="UP000019763">
    <property type="component" value="Unassembled WGS sequence"/>
</dbReference>
<dbReference type="AlphaFoldDB" id="A0A023B3K7"/>
<organism evidence="1 2">
    <name type="scientific">Gregarina niphandrodes</name>
    <name type="common">Septate eugregarine</name>
    <dbReference type="NCBI Taxonomy" id="110365"/>
    <lineage>
        <taxon>Eukaryota</taxon>
        <taxon>Sar</taxon>
        <taxon>Alveolata</taxon>
        <taxon>Apicomplexa</taxon>
        <taxon>Conoidasida</taxon>
        <taxon>Gregarinasina</taxon>
        <taxon>Eugregarinorida</taxon>
        <taxon>Gregarinidae</taxon>
        <taxon>Gregarina</taxon>
    </lineage>
</organism>
<dbReference type="GeneID" id="22913908"/>
<dbReference type="RefSeq" id="XP_011131488.1">
    <property type="nucleotide sequence ID" value="XM_011133186.1"/>
</dbReference>
<dbReference type="VEuPathDB" id="CryptoDB:GNI_110760"/>
<comment type="caution">
    <text evidence="1">The sequence shown here is derived from an EMBL/GenBank/DDBJ whole genome shotgun (WGS) entry which is preliminary data.</text>
</comment>